<evidence type="ECO:0000256" key="4">
    <source>
        <dbReference type="ARBA" id="ARBA00023015"/>
    </source>
</evidence>
<dbReference type="EMBL" id="ACFG01000006">
    <property type="protein sequence ID" value="EEH64204.1"/>
    <property type="molecule type" value="Genomic_DNA"/>
</dbReference>
<dbReference type="HOGENOM" id="CLU_107907_0_3_11"/>
<evidence type="ECO:0000256" key="7">
    <source>
        <dbReference type="HAMAP-Rule" id="MF_01008"/>
    </source>
</evidence>
<dbReference type="Gene3D" id="3.40.1550.20">
    <property type="entry name" value="Transcriptional regulator MraZ domain"/>
    <property type="match status" value="1"/>
</dbReference>
<evidence type="ECO:0000259" key="8">
    <source>
        <dbReference type="PROSITE" id="PS51740"/>
    </source>
</evidence>
<name>C0VZA3_9ACTO</name>
<dbReference type="PANTHER" id="PTHR34701">
    <property type="entry name" value="TRANSCRIPTIONAL REGULATOR MRAZ"/>
    <property type="match status" value="1"/>
</dbReference>
<keyword evidence="6 7" id="KW-0804">Transcription</keyword>
<dbReference type="GO" id="GO:0003700">
    <property type="term" value="F:DNA-binding transcription factor activity"/>
    <property type="evidence" value="ECO:0007669"/>
    <property type="project" value="UniProtKB-UniRule"/>
</dbReference>
<dbReference type="eggNOG" id="COG2001">
    <property type="taxonomic scope" value="Bacteria"/>
</dbReference>
<evidence type="ECO:0000313" key="10">
    <source>
        <dbReference type="Proteomes" id="UP000010301"/>
    </source>
</evidence>
<keyword evidence="10" id="KW-1185">Reference proteome</keyword>
<dbReference type="InterPro" id="IPR037914">
    <property type="entry name" value="SpoVT-AbrB_sf"/>
</dbReference>
<dbReference type="OrthoDB" id="9807753at2"/>
<evidence type="ECO:0000256" key="5">
    <source>
        <dbReference type="ARBA" id="ARBA00023125"/>
    </source>
</evidence>
<sequence length="143" mass="16280">MFMGTHEPKLDAKGRVILPAKFRDQLADGLVVTRGQDRCLYIFTKAEFENIYDQLSKAPITSKNARDFLRVLMAGASDELLDKQGRLTIPQTLRRYAQLERDVVVTGVGARLEVWDAQRWDEYLSVTEDVFSDAVEEIIPGLF</sequence>
<evidence type="ECO:0000256" key="1">
    <source>
        <dbReference type="ARBA" id="ARBA00013860"/>
    </source>
</evidence>
<dbReference type="RefSeq" id="WP_006547490.1">
    <property type="nucleotide sequence ID" value="NZ_DS999546.1"/>
</dbReference>
<keyword evidence="3" id="KW-0677">Repeat</keyword>
<protein>
    <recommendedName>
        <fullName evidence="1 7">Transcriptional regulator MraZ</fullName>
    </recommendedName>
</protein>
<dbReference type="InterPro" id="IPR038619">
    <property type="entry name" value="MraZ_sf"/>
</dbReference>
<keyword evidence="4 7" id="KW-0805">Transcription regulation</keyword>
<comment type="subcellular location">
    <subcellularLocation>
        <location evidence="7">Cytoplasm</location>
        <location evidence="7">Nucleoid</location>
    </subcellularLocation>
</comment>
<dbReference type="InterPro" id="IPR035642">
    <property type="entry name" value="MraZ_N"/>
</dbReference>
<comment type="caution">
    <text evidence="9">The sequence shown here is derived from an EMBL/GenBank/DDBJ whole genome shotgun (WGS) entry which is preliminary data.</text>
</comment>
<dbReference type="GO" id="GO:2000143">
    <property type="term" value="P:negative regulation of DNA-templated transcription initiation"/>
    <property type="evidence" value="ECO:0007669"/>
    <property type="project" value="TreeGrafter"/>
</dbReference>
<dbReference type="AlphaFoldDB" id="C0VZA3"/>
<dbReference type="InterPro" id="IPR020603">
    <property type="entry name" value="MraZ_dom"/>
</dbReference>
<dbReference type="NCBIfam" id="TIGR00242">
    <property type="entry name" value="division/cell wall cluster transcriptional repressor MraZ"/>
    <property type="match status" value="1"/>
</dbReference>
<evidence type="ECO:0000313" key="9">
    <source>
        <dbReference type="EMBL" id="EEH64204.1"/>
    </source>
</evidence>
<dbReference type="HAMAP" id="MF_01008">
    <property type="entry name" value="MraZ"/>
    <property type="match status" value="1"/>
</dbReference>
<dbReference type="Proteomes" id="UP000010301">
    <property type="component" value="Unassembled WGS sequence"/>
</dbReference>
<evidence type="ECO:0000256" key="3">
    <source>
        <dbReference type="ARBA" id="ARBA00022737"/>
    </source>
</evidence>
<accession>C0VZA3</accession>
<evidence type="ECO:0000256" key="6">
    <source>
        <dbReference type="ARBA" id="ARBA00023163"/>
    </source>
</evidence>
<dbReference type="GO" id="GO:0009295">
    <property type="term" value="C:nucleoid"/>
    <property type="evidence" value="ECO:0007669"/>
    <property type="project" value="UniProtKB-SubCell"/>
</dbReference>
<evidence type="ECO:0000256" key="2">
    <source>
        <dbReference type="ARBA" id="ARBA00022490"/>
    </source>
</evidence>
<dbReference type="Pfam" id="PF02381">
    <property type="entry name" value="MraZ"/>
    <property type="match status" value="2"/>
</dbReference>
<dbReference type="InterPro" id="IPR003444">
    <property type="entry name" value="MraZ"/>
</dbReference>
<dbReference type="STRING" id="525245.HMPREF0044_0493"/>
<comment type="subunit">
    <text evidence="7">Forms oligomers.</text>
</comment>
<reference evidence="9 10" key="1">
    <citation type="submission" date="2009-01" db="EMBL/GenBank/DDBJ databases">
        <authorList>
            <person name="Qin X."/>
            <person name="Bachman B."/>
            <person name="Battles P."/>
            <person name="Bell A."/>
            <person name="Bess C."/>
            <person name="Bickham C."/>
            <person name="Chaboub L."/>
            <person name="Chen D."/>
            <person name="Coyle M."/>
            <person name="Deiros D.R."/>
            <person name="Dinh H."/>
            <person name="Forbes L."/>
            <person name="Fowler G."/>
            <person name="Francisco L."/>
            <person name="Fu Q."/>
            <person name="Gubbala S."/>
            <person name="Hale W."/>
            <person name="Han Y."/>
            <person name="Hemphill L."/>
            <person name="Highlander S.K."/>
            <person name="Hirani K."/>
            <person name="Hogues M."/>
            <person name="Jackson L."/>
            <person name="Jakkamsetti A."/>
            <person name="Javaid M."/>
            <person name="Jiang H."/>
            <person name="Korchina V."/>
            <person name="Kovar C."/>
            <person name="Lara F."/>
            <person name="Lee S."/>
            <person name="Mata R."/>
            <person name="Mathew T."/>
            <person name="Moen C."/>
            <person name="Morales K."/>
            <person name="Munidasa M."/>
            <person name="Nazareth L."/>
            <person name="Ngo R."/>
            <person name="Nguyen L."/>
            <person name="Okwuonu G."/>
            <person name="Ongeri F."/>
            <person name="Patil S."/>
            <person name="Petrosino J."/>
            <person name="Pham C."/>
            <person name="Pham P."/>
            <person name="Pu L.-L."/>
            <person name="Puazo M."/>
            <person name="Raj R."/>
            <person name="Reid J."/>
            <person name="Rouhana J."/>
            <person name="Saada N."/>
            <person name="Shang Y."/>
            <person name="Simmons D."/>
            <person name="Thornton R."/>
            <person name="Warren J."/>
            <person name="Weissenberger G."/>
            <person name="Zhang J."/>
            <person name="Zhang L."/>
            <person name="Zhou C."/>
            <person name="Zhu D."/>
            <person name="Muzny D."/>
            <person name="Worley K."/>
            <person name="Gibbs R."/>
        </authorList>
    </citation>
    <scope>NUCLEOTIDE SEQUENCE [LARGE SCALE GENOMIC DNA]</scope>
    <source>
        <strain evidence="9 10">DSM 15436</strain>
    </source>
</reference>
<dbReference type="InterPro" id="IPR007159">
    <property type="entry name" value="SpoVT-AbrB_dom"/>
</dbReference>
<feature type="domain" description="SpoVT-AbrB" evidence="8">
    <location>
        <begin position="5"/>
        <end position="47"/>
    </location>
</feature>
<keyword evidence="2 7" id="KW-0963">Cytoplasm</keyword>
<dbReference type="CDD" id="cd16320">
    <property type="entry name" value="MraZ_N"/>
    <property type="match status" value="1"/>
</dbReference>
<dbReference type="GO" id="GO:0005737">
    <property type="term" value="C:cytoplasm"/>
    <property type="evidence" value="ECO:0007669"/>
    <property type="project" value="UniProtKB-UniRule"/>
</dbReference>
<dbReference type="GO" id="GO:0000976">
    <property type="term" value="F:transcription cis-regulatory region binding"/>
    <property type="evidence" value="ECO:0007669"/>
    <property type="project" value="TreeGrafter"/>
</dbReference>
<feature type="domain" description="SpoVT-AbrB" evidence="8">
    <location>
        <begin position="76"/>
        <end position="119"/>
    </location>
</feature>
<organism evidence="9 10">
    <name type="scientific">Gleimia coleocanis DSM 15436</name>
    <dbReference type="NCBI Taxonomy" id="525245"/>
    <lineage>
        <taxon>Bacteria</taxon>
        <taxon>Bacillati</taxon>
        <taxon>Actinomycetota</taxon>
        <taxon>Actinomycetes</taxon>
        <taxon>Actinomycetales</taxon>
        <taxon>Actinomycetaceae</taxon>
        <taxon>Gleimia</taxon>
    </lineage>
</organism>
<dbReference type="CDD" id="cd16321">
    <property type="entry name" value="MraZ_C"/>
    <property type="match status" value="1"/>
</dbReference>
<dbReference type="PANTHER" id="PTHR34701:SF1">
    <property type="entry name" value="TRANSCRIPTIONAL REGULATOR MRAZ"/>
    <property type="match status" value="1"/>
</dbReference>
<keyword evidence="5 7" id="KW-0238">DNA-binding</keyword>
<proteinExistence type="inferred from homology"/>
<dbReference type="InterPro" id="IPR035644">
    <property type="entry name" value="MraZ_C"/>
</dbReference>
<dbReference type="SUPFAM" id="SSF89447">
    <property type="entry name" value="AbrB/MazE/MraZ-like"/>
    <property type="match status" value="1"/>
</dbReference>
<comment type="similarity">
    <text evidence="7">Belongs to the MraZ family.</text>
</comment>
<dbReference type="PROSITE" id="PS51740">
    <property type="entry name" value="SPOVT_ABRB"/>
    <property type="match status" value="2"/>
</dbReference>
<gene>
    <name evidence="7 9" type="primary">mraZ</name>
    <name evidence="9" type="ORF">HMPREF0044_0493</name>
</gene>